<evidence type="ECO:0000256" key="1">
    <source>
        <dbReference type="ARBA" id="ARBA00004123"/>
    </source>
</evidence>
<dbReference type="InterPro" id="IPR036864">
    <property type="entry name" value="Zn2-C6_fun-type_DNA-bd_sf"/>
</dbReference>
<evidence type="ECO:0000313" key="7">
    <source>
        <dbReference type="Proteomes" id="UP000774617"/>
    </source>
</evidence>
<dbReference type="CDD" id="cd12148">
    <property type="entry name" value="fungal_TF_MHR"/>
    <property type="match status" value="1"/>
</dbReference>
<gene>
    <name evidence="6" type="ORF">B0J12DRAFT_577134</name>
</gene>
<comment type="caution">
    <text evidence="6">The sequence shown here is derived from an EMBL/GenBank/DDBJ whole genome shotgun (WGS) entry which is preliminary data.</text>
</comment>
<name>A0ABQ8G5M2_9PEZI</name>
<comment type="subcellular location">
    <subcellularLocation>
        <location evidence="1">Nucleus</location>
    </subcellularLocation>
</comment>
<proteinExistence type="predicted"/>
<dbReference type="InterPro" id="IPR001138">
    <property type="entry name" value="Zn2Cys6_DnaBD"/>
</dbReference>
<reference evidence="6 7" key="1">
    <citation type="journal article" date="2021" name="Nat. Commun.">
        <title>Genetic determinants of endophytism in the Arabidopsis root mycobiome.</title>
        <authorList>
            <person name="Mesny F."/>
            <person name="Miyauchi S."/>
            <person name="Thiergart T."/>
            <person name="Pickel B."/>
            <person name="Atanasova L."/>
            <person name="Karlsson M."/>
            <person name="Huettel B."/>
            <person name="Barry K.W."/>
            <person name="Haridas S."/>
            <person name="Chen C."/>
            <person name="Bauer D."/>
            <person name="Andreopoulos W."/>
            <person name="Pangilinan J."/>
            <person name="LaButti K."/>
            <person name="Riley R."/>
            <person name="Lipzen A."/>
            <person name="Clum A."/>
            <person name="Drula E."/>
            <person name="Henrissat B."/>
            <person name="Kohler A."/>
            <person name="Grigoriev I.V."/>
            <person name="Martin F.M."/>
            <person name="Hacquard S."/>
        </authorList>
    </citation>
    <scope>NUCLEOTIDE SEQUENCE [LARGE SCALE GENOMIC DNA]</scope>
    <source>
        <strain evidence="6 7">MPI-SDFR-AT-0080</strain>
    </source>
</reference>
<dbReference type="InterPro" id="IPR007219">
    <property type="entry name" value="XnlR_reg_dom"/>
</dbReference>
<dbReference type="PANTHER" id="PTHR31001:SF90">
    <property type="entry name" value="CENTROMERE DNA-BINDING PROTEIN COMPLEX CBF3 SUBUNIT B"/>
    <property type="match status" value="1"/>
</dbReference>
<evidence type="ECO:0000256" key="2">
    <source>
        <dbReference type="ARBA" id="ARBA00022723"/>
    </source>
</evidence>
<keyword evidence="2" id="KW-0479">Metal-binding</keyword>
<feature type="compositionally biased region" description="Pro residues" evidence="4">
    <location>
        <begin position="42"/>
        <end position="54"/>
    </location>
</feature>
<protein>
    <recommendedName>
        <fullName evidence="5">Zn(2)-C6 fungal-type domain-containing protein</fullName>
    </recommendedName>
</protein>
<dbReference type="SMART" id="SM00066">
    <property type="entry name" value="GAL4"/>
    <property type="match status" value="1"/>
</dbReference>
<accession>A0ABQ8G5M2</accession>
<organism evidence="6 7">
    <name type="scientific">Macrophomina phaseolina</name>
    <dbReference type="NCBI Taxonomy" id="35725"/>
    <lineage>
        <taxon>Eukaryota</taxon>
        <taxon>Fungi</taxon>
        <taxon>Dikarya</taxon>
        <taxon>Ascomycota</taxon>
        <taxon>Pezizomycotina</taxon>
        <taxon>Dothideomycetes</taxon>
        <taxon>Dothideomycetes incertae sedis</taxon>
        <taxon>Botryosphaeriales</taxon>
        <taxon>Botryosphaeriaceae</taxon>
        <taxon>Macrophomina</taxon>
    </lineage>
</organism>
<feature type="region of interest" description="Disordered" evidence="4">
    <location>
        <begin position="28"/>
        <end position="61"/>
    </location>
</feature>
<keyword evidence="7" id="KW-1185">Reference proteome</keyword>
<dbReference type="CDD" id="cd00067">
    <property type="entry name" value="GAL4"/>
    <property type="match status" value="1"/>
</dbReference>
<evidence type="ECO:0000256" key="4">
    <source>
        <dbReference type="SAM" id="MobiDB-lite"/>
    </source>
</evidence>
<dbReference type="InterPro" id="IPR050613">
    <property type="entry name" value="Sec_Metabolite_Reg"/>
</dbReference>
<dbReference type="Pfam" id="PF00172">
    <property type="entry name" value="Zn_clus"/>
    <property type="match status" value="1"/>
</dbReference>
<dbReference type="PROSITE" id="PS00463">
    <property type="entry name" value="ZN2_CY6_FUNGAL_1"/>
    <property type="match status" value="1"/>
</dbReference>
<dbReference type="EMBL" id="JAGTJR010000019">
    <property type="protein sequence ID" value="KAH7045359.1"/>
    <property type="molecule type" value="Genomic_DNA"/>
</dbReference>
<evidence type="ECO:0000259" key="5">
    <source>
        <dbReference type="PROSITE" id="PS50048"/>
    </source>
</evidence>
<evidence type="ECO:0000313" key="6">
    <source>
        <dbReference type="EMBL" id="KAH7045359.1"/>
    </source>
</evidence>
<dbReference type="Proteomes" id="UP000774617">
    <property type="component" value="Unassembled WGS sequence"/>
</dbReference>
<dbReference type="Gene3D" id="4.10.240.10">
    <property type="entry name" value="Zn(2)-C6 fungal-type DNA-binding domain"/>
    <property type="match status" value="1"/>
</dbReference>
<evidence type="ECO:0000256" key="3">
    <source>
        <dbReference type="ARBA" id="ARBA00023242"/>
    </source>
</evidence>
<dbReference type="PANTHER" id="PTHR31001">
    <property type="entry name" value="UNCHARACTERIZED TRANSCRIPTIONAL REGULATORY PROTEIN"/>
    <property type="match status" value="1"/>
</dbReference>
<dbReference type="Pfam" id="PF04082">
    <property type="entry name" value="Fungal_trans"/>
    <property type="match status" value="1"/>
</dbReference>
<sequence length="648" mass="72243">MPAKRPRQEPVSCQLCRTKKLRCDRQQPCSNCTARGVSCEPSGPPPPAPAPAQSPPGGSDPAVLARLEYLESAVEALRKTVAPSDVEMLQADCELPQSTITAATSHDKLGIGFRLVPAGSMGAADRADTKMCLPAKHEAVGLFYHYNAHVNYLHYVIHAPSVLELLDHIYSRPLDKAEPTQVALLMGMLAGAAYFWNPTAGVFAAEEEAKHASSAWLEAALEVLHQARRVQAVCLEEVQATIIVSYLVYNLEGFSSRFRLLNTQALGLARDLSLHRMDDGPLRPSAHERLIQSEVKRRVWWHIVSVDWLLAFTPGPQEGTYLVNPRHMAVNLPQNADDQQLEHGRQLPPTQPTTMAYFLQRVRLAEICRHVADAMTEPPFGLRQTDSAPLRDLDAHFVRFLDCLPPFFRLDGDDSSRQKIERQFPHVGIQRFLIHLGVHTRRSKLHQPWLARGYREPEFAFARDACLQSSRTVLQVARLLEEERQNHAFAPTSRLCTVVHHVTMAAVVLIVDLCFTKARGAEEERRKLEIVDACQILERSRRESAVAEKMLMELNDVLKRHKVHLPPVMPSTGPPIATVSADYSRFSEPVPGARLPSGQQGNAAAPFNSLLHESVDIGFNLDIPAWDELFADLNACPIFNTDLPDFSL</sequence>
<dbReference type="PROSITE" id="PS50048">
    <property type="entry name" value="ZN2_CY6_FUNGAL_2"/>
    <property type="match status" value="1"/>
</dbReference>
<feature type="domain" description="Zn(2)-C6 fungal-type" evidence="5">
    <location>
        <begin position="12"/>
        <end position="39"/>
    </location>
</feature>
<keyword evidence="3" id="KW-0539">Nucleus</keyword>
<dbReference type="SUPFAM" id="SSF57701">
    <property type="entry name" value="Zn2/Cys6 DNA-binding domain"/>
    <property type="match status" value="1"/>
</dbReference>